<dbReference type="InterPro" id="IPR001248">
    <property type="entry name" value="Pur-cyt_permease"/>
</dbReference>
<feature type="transmembrane region" description="Helical" evidence="6">
    <location>
        <begin position="385"/>
        <end position="406"/>
    </location>
</feature>
<feature type="transmembrane region" description="Helical" evidence="6">
    <location>
        <begin position="311"/>
        <end position="329"/>
    </location>
</feature>
<evidence type="ECO:0000256" key="2">
    <source>
        <dbReference type="ARBA" id="ARBA00008974"/>
    </source>
</evidence>
<feature type="transmembrane region" description="Helical" evidence="6">
    <location>
        <begin position="177"/>
        <end position="198"/>
    </location>
</feature>
<feature type="transmembrane region" description="Helical" evidence="6">
    <location>
        <begin position="444"/>
        <end position="463"/>
    </location>
</feature>
<proteinExistence type="inferred from homology"/>
<dbReference type="GO" id="GO:0015209">
    <property type="term" value="F:cytosine transmembrane transporter activity"/>
    <property type="evidence" value="ECO:0007669"/>
    <property type="project" value="InterPro"/>
</dbReference>
<feature type="transmembrane region" description="Helical" evidence="6">
    <location>
        <begin position="113"/>
        <end position="132"/>
    </location>
</feature>
<dbReference type="AlphaFoldDB" id="A0A7W4VYI1"/>
<evidence type="ECO:0000256" key="3">
    <source>
        <dbReference type="ARBA" id="ARBA00022692"/>
    </source>
</evidence>
<dbReference type="PANTHER" id="PTHR30569">
    <property type="entry name" value="CYTOSINE TRANSPORTER CODB"/>
    <property type="match status" value="1"/>
</dbReference>
<keyword evidence="5 6" id="KW-0472">Membrane</keyword>
<comment type="similarity">
    <text evidence="2">Belongs to the purine-cytosine permease (2.A.39) family.</text>
</comment>
<dbReference type="GO" id="GO:0005886">
    <property type="term" value="C:plasma membrane"/>
    <property type="evidence" value="ECO:0007669"/>
    <property type="project" value="TreeGrafter"/>
</dbReference>
<feature type="transmembrane region" description="Helical" evidence="6">
    <location>
        <begin position="40"/>
        <end position="60"/>
    </location>
</feature>
<dbReference type="Pfam" id="PF02133">
    <property type="entry name" value="Transp_cyt_pur"/>
    <property type="match status" value="1"/>
</dbReference>
<keyword evidence="3 6" id="KW-0812">Transmembrane</keyword>
<keyword evidence="8" id="KW-1185">Reference proteome</keyword>
<comment type="caution">
    <text evidence="7">The sequence shown here is derived from an EMBL/GenBank/DDBJ whole genome shotgun (WGS) entry which is preliminary data.</text>
</comment>
<dbReference type="InterPro" id="IPR030191">
    <property type="entry name" value="CodB"/>
</dbReference>
<dbReference type="PANTHER" id="PTHR30569:SF0">
    <property type="entry name" value="CYTOSINE PERMEASE"/>
    <property type="match status" value="1"/>
</dbReference>
<feature type="transmembrane region" description="Helical" evidence="6">
    <location>
        <begin position="252"/>
        <end position="276"/>
    </location>
</feature>
<dbReference type="EMBL" id="JACHWR010000003">
    <property type="protein sequence ID" value="MBB3044107.1"/>
    <property type="molecule type" value="Genomic_DNA"/>
</dbReference>
<feature type="transmembrane region" description="Helical" evidence="6">
    <location>
        <begin position="66"/>
        <end position="92"/>
    </location>
</feature>
<dbReference type="Proteomes" id="UP000589626">
    <property type="component" value="Unassembled WGS sequence"/>
</dbReference>
<feature type="transmembrane region" description="Helical" evidence="6">
    <location>
        <begin position="418"/>
        <end position="438"/>
    </location>
</feature>
<feature type="transmembrane region" description="Helical" evidence="6">
    <location>
        <begin position="360"/>
        <end position="379"/>
    </location>
</feature>
<name>A0A7W4VYI1_9ACTN</name>
<feature type="transmembrane region" description="Helical" evidence="6">
    <location>
        <begin position="152"/>
        <end position="170"/>
    </location>
</feature>
<gene>
    <name evidence="7" type="ORF">FHU40_003944</name>
</gene>
<organism evidence="7 8">
    <name type="scientific">Nocardioides soli</name>
    <dbReference type="NCBI Taxonomy" id="1036020"/>
    <lineage>
        <taxon>Bacteria</taxon>
        <taxon>Bacillati</taxon>
        <taxon>Actinomycetota</taxon>
        <taxon>Actinomycetes</taxon>
        <taxon>Propionibacteriales</taxon>
        <taxon>Nocardioidaceae</taxon>
        <taxon>Nocardioides</taxon>
    </lineage>
</organism>
<dbReference type="Gene3D" id="1.10.4160.10">
    <property type="entry name" value="Hydantoin permease"/>
    <property type="match status" value="1"/>
</dbReference>
<protein>
    <submittedName>
        <fullName evidence="7">Cytosine permease</fullName>
    </submittedName>
</protein>
<keyword evidence="4 6" id="KW-1133">Transmembrane helix</keyword>
<evidence type="ECO:0000256" key="5">
    <source>
        <dbReference type="ARBA" id="ARBA00023136"/>
    </source>
</evidence>
<evidence type="ECO:0000256" key="4">
    <source>
        <dbReference type="ARBA" id="ARBA00022989"/>
    </source>
</evidence>
<reference evidence="7 8" key="1">
    <citation type="submission" date="2020-08" db="EMBL/GenBank/DDBJ databases">
        <title>Sequencing the genomes of 1000 actinobacteria strains.</title>
        <authorList>
            <person name="Klenk H.-P."/>
        </authorList>
    </citation>
    <scope>NUCLEOTIDE SEQUENCE [LARGE SCALE GENOMIC DNA]</scope>
    <source>
        <strain evidence="7 8">DSM 105498</strain>
    </source>
</reference>
<evidence type="ECO:0000313" key="8">
    <source>
        <dbReference type="Proteomes" id="UP000589626"/>
    </source>
</evidence>
<dbReference type="RefSeq" id="WP_183594018.1">
    <property type="nucleotide sequence ID" value="NZ_JACHWR010000003.1"/>
</dbReference>
<accession>A0A7W4VYI1</accession>
<evidence type="ECO:0000256" key="1">
    <source>
        <dbReference type="ARBA" id="ARBA00004141"/>
    </source>
</evidence>
<evidence type="ECO:0000313" key="7">
    <source>
        <dbReference type="EMBL" id="MBB3044107.1"/>
    </source>
</evidence>
<sequence length="486" mass="50202">MTTLNNPDSSRSVETSLAAAAEDHALVSVPAVDRRSGFQLALSPVSVATALVIFAIAGFTVTLAGFVWGLVAGVAVGVLGFALGNLLGNMAYRTGLSGTVTSRFFGFGQRGSAVGSVVFAVMILGFLAVESALLYEGTLLMFEWEDTWATKIGVYGVLTLLWIALAIFGIKLALRAGAAMIVVTLLVTAYMIVQIYVVDGASVSAVFGFDGVVPGGGWTKFETAVSVIGATAGTIALVTADFARYARTDKDVTVLAAAGPLVQNVVMIVLGSLVVIGGMPEVVEYLMARDAGLTPEAAAAAGSGLVMGNTGAFFVIFAGWAGFVTIYAAQAKAQAINAYSGSLALVNLVDSLFGKKPGRAVMVVVGNVIALLMIAAGILDEFNTYLSYLGAMTLAMAGVMIADYYVVRRGSVDGSHRIEKWNWAGVTTLVVAAAVGIWLMEAEIVTLGFLVSLVVAVVGYPLLRSVLPEGTGTGFVAEAEALDEAL</sequence>
<feature type="transmembrane region" description="Helical" evidence="6">
    <location>
        <begin position="218"/>
        <end position="240"/>
    </location>
</feature>
<comment type="subcellular location">
    <subcellularLocation>
        <location evidence="1">Membrane</location>
        <topology evidence="1">Multi-pass membrane protein</topology>
    </subcellularLocation>
</comment>
<evidence type="ECO:0000256" key="6">
    <source>
        <dbReference type="SAM" id="Phobius"/>
    </source>
</evidence>